<dbReference type="Pfam" id="PF09294">
    <property type="entry name" value="Interfer-bind"/>
    <property type="match status" value="1"/>
</dbReference>
<dbReference type="Proteomes" id="UP001145742">
    <property type="component" value="Unassembled WGS sequence"/>
</dbReference>
<dbReference type="InterPro" id="IPR036116">
    <property type="entry name" value="FN3_sf"/>
</dbReference>
<feature type="region of interest" description="Disordered" evidence="1">
    <location>
        <begin position="281"/>
        <end position="330"/>
    </location>
</feature>
<evidence type="ECO:0000313" key="4">
    <source>
        <dbReference type="EMBL" id="KAJ7427815.1"/>
    </source>
</evidence>
<dbReference type="Gene3D" id="2.60.40.10">
    <property type="entry name" value="Immunoglobulins"/>
    <property type="match status" value="3"/>
</dbReference>
<evidence type="ECO:0000313" key="5">
    <source>
        <dbReference type="Proteomes" id="UP001145742"/>
    </source>
</evidence>
<sequence>MASEEPRIHNWTTARQCAGTAQLSCELTEDFQDRSEEYYVFVQSIIGTQVFNSALLRFMPLTQTFLGPPEVNVTPCLKCINVTIKLPTSHFREKGKLLSLLDIYEDLHYEITLKSQDEKHKRPPEKITAQVLSTVIEDLYPNRNYCVSVEVSATQNELSIPSAWKCVPVGTEPRPVAGAVPKPRNVRITSVNLRSTLQWDAPRFARGNISYTVRFKSINLPGNTYEPLGTKLRVPECDVSSLSAYGHYELQFLSKPPSAPQSFSPLPQEEHLIYDKLTVISEDSQNPRGPGDSRKGFVAAKCKSRPSTSEQQGQKGFQKYPSQAIEKAFK</sequence>
<dbReference type="InterPro" id="IPR003961">
    <property type="entry name" value="FN3_dom"/>
</dbReference>
<dbReference type="InterPro" id="IPR015373">
    <property type="entry name" value="Interferon/interleukin_rcp_dom"/>
</dbReference>
<dbReference type="SUPFAM" id="SSF49265">
    <property type="entry name" value="Fibronectin type III"/>
    <property type="match status" value="3"/>
</dbReference>
<dbReference type="InterPro" id="IPR013783">
    <property type="entry name" value="Ig-like_fold"/>
</dbReference>
<reference evidence="4" key="1">
    <citation type="submission" date="2019-10" db="EMBL/GenBank/DDBJ databases">
        <authorList>
            <person name="Soares A.E.R."/>
            <person name="Aleixo A."/>
            <person name="Schneider P."/>
            <person name="Miyaki C.Y."/>
            <person name="Schneider M.P."/>
            <person name="Mello C."/>
            <person name="Vasconcelos A.T.R."/>
        </authorList>
    </citation>
    <scope>NUCLEOTIDE SEQUENCE</scope>
    <source>
        <tissue evidence="4">Muscle</tissue>
    </source>
</reference>
<dbReference type="Pfam" id="PF01108">
    <property type="entry name" value="Tissue_fac"/>
    <property type="match status" value="1"/>
</dbReference>
<evidence type="ECO:0000256" key="1">
    <source>
        <dbReference type="SAM" id="MobiDB-lite"/>
    </source>
</evidence>
<comment type="caution">
    <text evidence="4">The sequence shown here is derived from an EMBL/GenBank/DDBJ whole genome shotgun (WGS) entry which is preliminary data.</text>
</comment>
<accession>A0ABQ9DTI3</accession>
<gene>
    <name evidence="4" type="ORF">WISP_03697</name>
</gene>
<feature type="domain" description="Fibronectin type-III" evidence="2">
    <location>
        <begin position="175"/>
        <end position="248"/>
    </location>
</feature>
<feature type="compositionally biased region" description="Polar residues" evidence="1">
    <location>
        <begin position="305"/>
        <end position="315"/>
    </location>
</feature>
<protein>
    <recommendedName>
        <fullName evidence="6">Fibronectin type-III domain-containing protein</fullName>
    </recommendedName>
</protein>
<keyword evidence="5" id="KW-1185">Reference proteome</keyword>
<name>A0ABQ9DTI3_9PASS</name>
<evidence type="ECO:0000259" key="2">
    <source>
        <dbReference type="Pfam" id="PF01108"/>
    </source>
</evidence>
<evidence type="ECO:0000259" key="3">
    <source>
        <dbReference type="Pfam" id="PF09294"/>
    </source>
</evidence>
<feature type="domain" description="Interferon/interleukin receptor" evidence="3">
    <location>
        <begin position="65"/>
        <end position="167"/>
    </location>
</feature>
<dbReference type="PANTHER" id="PTHR20859:SF84">
    <property type="entry name" value="INTERFERON ALPHA_BETA RECEPTOR 2"/>
    <property type="match status" value="1"/>
</dbReference>
<proteinExistence type="predicted"/>
<organism evidence="4 5">
    <name type="scientific">Willisornis vidua</name>
    <name type="common">Xingu scale-backed antbird</name>
    <dbReference type="NCBI Taxonomy" id="1566151"/>
    <lineage>
        <taxon>Eukaryota</taxon>
        <taxon>Metazoa</taxon>
        <taxon>Chordata</taxon>
        <taxon>Craniata</taxon>
        <taxon>Vertebrata</taxon>
        <taxon>Euteleostomi</taxon>
        <taxon>Archelosauria</taxon>
        <taxon>Archosauria</taxon>
        <taxon>Dinosauria</taxon>
        <taxon>Saurischia</taxon>
        <taxon>Theropoda</taxon>
        <taxon>Coelurosauria</taxon>
        <taxon>Aves</taxon>
        <taxon>Neognathae</taxon>
        <taxon>Neoaves</taxon>
        <taxon>Telluraves</taxon>
        <taxon>Australaves</taxon>
        <taxon>Passeriformes</taxon>
        <taxon>Thamnophilidae</taxon>
        <taxon>Willisornis</taxon>
    </lineage>
</organism>
<dbReference type="InterPro" id="IPR050650">
    <property type="entry name" value="Type-II_Cytokine-TF_Rcpt"/>
</dbReference>
<dbReference type="PANTHER" id="PTHR20859">
    <property type="entry name" value="INTERFERON/INTERLEUKIN RECEPTOR"/>
    <property type="match status" value="1"/>
</dbReference>
<evidence type="ECO:0008006" key="6">
    <source>
        <dbReference type="Google" id="ProtNLM"/>
    </source>
</evidence>
<dbReference type="EMBL" id="WHWB01031816">
    <property type="protein sequence ID" value="KAJ7427815.1"/>
    <property type="molecule type" value="Genomic_DNA"/>
</dbReference>